<name>A0A7S7NQW4_PALFE</name>
<dbReference type="SUPFAM" id="SSF49452">
    <property type="entry name" value="Starch-binding domain-like"/>
    <property type="match status" value="1"/>
</dbReference>
<feature type="domain" description="TonB-dependent receptor plug" evidence="15">
    <location>
        <begin position="129"/>
        <end position="231"/>
    </location>
</feature>
<dbReference type="InterPro" id="IPR036942">
    <property type="entry name" value="Beta-barrel_TonB_sf"/>
</dbReference>
<accession>A0A7S7NQW4</accession>
<evidence type="ECO:0000256" key="2">
    <source>
        <dbReference type="ARBA" id="ARBA00022448"/>
    </source>
</evidence>
<dbReference type="Gene3D" id="2.170.130.10">
    <property type="entry name" value="TonB-dependent receptor, plug domain"/>
    <property type="match status" value="1"/>
</dbReference>
<evidence type="ECO:0000256" key="7">
    <source>
        <dbReference type="ARBA" id="ARBA00023065"/>
    </source>
</evidence>
<dbReference type="Gene3D" id="2.40.170.20">
    <property type="entry name" value="TonB-dependent receptor, beta-barrel domain"/>
    <property type="match status" value="1"/>
</dbReference>
<dbReference type="SUPFAM" id="SSF56935">
    <property type="entry name" value="Porins"/>
    <property type="match status" value="1"/>
</dbReference>
<keyword evidence="6" id="KW-0408">Iron</keyword>
<evidence type="ECO:0000256" key="1">
    <source>
        <dbReference type="ARBA" id="ARBA00004571"/>
    </source>
</evidence>
<dbReference type="Gene3D" id="2.60.40.1120">
    <property type="entry name" value="Carboxypeptidase-like, regulatory domain"/>
    <property type="match status" value="1"/>
</dbReference>
<dbReference type="GO" id="GO:0009279">
    <property type="term" value="C:cell outer membrane"/>
    <property type="evidence" value="ECO:0007669"/>
    <property type="project" value="UniProtKB-SubCell"/>
</dbReference>
<dbReference type="PANTHER" id="PTHR32552:SF81">
    <property type="entry name" value="TONB-DEPENDENT OUTER MEMBRANE RECEPTOR"/>
    <property type="match status" value="1"/>
</dbReference>
<evidence type="ECO:0000256" key="6">
    <source>
        <dbReference type="ARBA" id="ARBA00023004"/>
    </source>
</evidence>
<proteinExistence type="inferred from homology"/>
<feature type="domain" description="TonB-dependent receptor-like beta-barrel" evidence="14">
    <location>
        <begin position="355"/>
        <end position="746"/>
    </location>
</feature>
<keyword evidence="4" id="KW-0410">Iron transport</keyword>
<comment type="subcellular location">
    <subcellularLocation>
        <location evidence="1 11">Cell outer membrane</location>
        <topology evidence="1 11">Multi-pass membrane protein</topology>
    </subcellularLocation>
</comment>
<dbReference type="GO" id="GO:0030246">
    <property type="term" value="F:carbohydrate binding"/>
    <property type="evidence" value="ECO:0007669"/>
    <property type="project" value="InterPro"/>
</dbReference>
<keyword evidence="5 11" id="KW-0812">Transmembrane</keyword>
<evidence type="ECO:0000256" key="11">
    <source>
        <dbReference type="PROSITE-ProRule" id="PRU01360"/>
    </source>
</evidence>
<keyword evidence="9 11" id="KW-0472">Membrane</keyword>
<sequence length="778" mass="84210">MRILLNALILALLFTLQAHSWQAPNDPAPAGTVTATVTDSSGASIRDARAELSGSARRSAQSDENGRVSLSALPAGTYHLTVSQAGFSPREVPFELAAGGSKELAIELALAPMANFVETVSKVKEETLNVPFLVSTVSAQELRDTGAGSFDEALRTVAGLQHATQGNVYTRISTRGLRDTADVLVLLDGVPFRQANGSADLTMIPVNMLQGAEFVKGPASSVYGRSAIGGTAQFFTVPEAQPRPSAELVFGVGSFSTFEGQGSFHVPWSRGRIAGASSLARSDGYQKKTGRDTNFGTLAVDHTFSKLLNVRLNYWGSDVEAGRGSIIPLRNGRPLYGITPEDNFGIDGAGFSGQLHSFTGKVDTELTPRLLLTNTFNFNRYDRFVTGGITILPAPTVSNKGWSETNTRQDTWIHDTVLRWDAAKGRVKSSLLGGATFEGNDQRQASPTFTNPATFTGPDYVNPVANAANGPKGIRGAAVTSLFNQTVQSAYLQDRVQVDRVGITLGLRFDHFDQLLRRLDTPVQAGYDKWKLSPRVAADVALLRGERLDVVAFGNFAQGFRPQVPALSTQNNVIIPQLLRPEVTRNVEGGLRVRSGRLSGEASYFNMRKIDGQRSFRSGPDDFTFVNATSRVRGFEAELRARLPKGGHSVFANYAHHNARHIEFRTTLTTDFSGYRVRMSPANIAGGGVTLQLARFTWTNSAAYVGSRPLRDNVVNPQWLPSYTLLTSSLGVRFGNVSAVVSATNLADRFYIADDFSSQDAGCPGVPRSITLRVRYRF</sequence>
<dbReference type="Pfam" id="PF00593">
    <property type="entry name" value="TonB_dep_Rec_b-barrel"/>
    <property type="match status" value="1"/>
</dbReference>
<keyword evidence="10 11" id="KW-0998">Cell outer membrane</keyword>
<dbReference type="PROSITE" id="PS52016">
    <property type="entry name" value="TONB_DEPENDENT_REC_3"/>
    <property type="match status" value="1"/>
</dbReference>
<dbReference type="InterPro" id="IPR012910">
    <property type="entry name" value="Plug_dom"/>
</dbReference>
<dbReference type="RefSeq" id="WP_194449785.1">
    <property type="nucleotide sequence ID" value="NZ_CP063849.1"/>
</dbReference>
<reference evidence="16 17" key="1">
    <citation type="submission" date="2020-10" db="EMBL/GenBank/DDBJ databases">
        <title>Complete genome sequence of Paludibaculum fermentans P105T, a facultatively anaerobic acidobacterium capable of dissimilatory Fe(III) reduction.</title>
        <authorList>
            <person name="Dedysh S.N."/>
            <person name="Beletsky A.V."/>
            <person name="Kulichevskaya I.S."/>
            <person name="Mardanov A.V."/>
            <person name="Ravin N.V."/>
        </authorList>
    </citation>
    <scope>NUCLEOTIDE SEQUENCE [LARGE SCALE GENOMIC DNA]</scope>
    <source>
        <strain evidence="16 17">P105</strain>
    </source>
</reference>
<evidence type="ECO:0000256" key="13">
    <source>
        <dbReference type="SAM" id="SignalP"/>
    </source>
</evidence>
<evidence type="ECO:0000259" key="15">
    <source>
        <dbReference type="Pfam" id="PF07715"/>
    </source>
</evidence>
<dbReference type="PANTHER" id="PTHR32552">
    <property type="entry name" value="FERRICHROME IRON RECEPTOR-RELATED"/>
    <property type="match status" value="1"/>
</dbReference>
<evidence type="ECO:0000256" key="5">
    <source>
        <dbReference type="ARBA" id="ARBA00022692"/>
    </source>
</evidence>
<dbReference type="EMBL" id="CP063849">
    <property type="protein sequence ID" value="QOY88122.1"/>
    <property type="molecule type" value="Genomic_DNA"/>
</dbReference>
<keyword evidence="7" id="KW-0406">Ion transport</keyword>
<evidence type="ECO:0000313" key="17">
    <source>
        <dbReference type="Proteomes" id="UP000593892"/>
    </source>
</evidence>
<keyword evidence="3 11" id="KW-1134">Transmembrane beta strand</keyword>
<evidence type="ECO:0000256" key="8">
    <source>
        <dbReference type="ARBA" id="ARBA00023077"/>
    </source>
</evidence>
<evidence type="ECO:0000256" key="3">
    <source>
        <dbReference type="ARBA" id="ARBA00022452"/>
    </source>
</evidence>
<dbReference type="InterPro" id="IPR039426">
    <property type="entry name" value="TonB-dep_rcpt-like"/>
</dbReference>
<gene>
    <name evidence="16" type="ORF">IRI77_36205</name>
</gene>
<evidence type="ECO:0000313" key="16">
    <source>
        <dbReference type="EMBL" id="QOY88122.1"/>
    </source>
</evidence>
<keyword evidence="8 12" id="KW-0798">TonB box</keyword>
<evidence type="ECO:0000259" key="14">
    <source>
        <dbReference type="Pfam" id="PF00593"/>
    </source>
</evidence>
<dbReference type="Proteomes" id="UP000593892">
    <property type="component" value="Chromosome"/>
</dbReference>
<evidence type="ECO:0000256" key="4">
    <source>
        <dbReference type="ARBA" id="ARBA00022496"/>
    </source>
</evidence>
<comment type="similarity">
    <text evidence="11 12">Belongs to the TonB-dependent receptor family.</text>
</comment>
<dbReference type="InterPro" id="IPR000531">
    <property type="entry name" value="Beta-barrel_TonB"/>
</dbReference>
<organism evidence="16 17">
    <name type="scientific">Paludibaculum fermentans</name>
    <dbReference type="NCBI Taxonomy" id="1473598"/>
    <lineage>
        <taxon>Bacteria</taxon>
        <taxon>Pseudomonadati</taxon>
        <taxon>Acidobacteriota</taxon>
        <taxon>Terriglobia</taxon>
        <taxon>Bryobacterales</taxon>
        <taxon>Bryobacteraceae</taxon>
        <taxon>Paludibaculum</taxon>
    </lineage>
</organism>
<dbReference type="KEGG" id="pfer:IRI77_36205"/>
<feature type="signal peptide" evidence="13">
    <location>
        <begin position="1"/>
        <end position="20"/>
    </location>
</feature>
<dbReference type="Pfam" id="PF07715">
    <property type="entry name" value="Plug"/>
    <property type="match status" value="1"/>
</dbReference>
<dbReference type="InterPro" id="IPR013784">
    <property type="entry name" value="Carb-bd-like_fold"/>
</dbReference>
<dbReference type="InterPro" id="IPR037066">
    <property type="entry name" value="Plug_dom_sf"/>
</dbReference>
<feature type="chain" id="PRO_5032739053" evidence="13">
    <location>
        <begin position="21"/>
        <end position="778"/>
    </location>
</feature>
<keyword evidence="16" id="KW-0675">Receptor</keyword>
<evidence type="ECO:0000256" key="12">
    <source>
        <dbReference type="RuleBase" id="RU003357"/>
    </source>
</evidence>
<dbReference type="GO" id="GO:0006826">
    <property type="term" value="P:iron ion transport"/>
    <property type="evidence" value="ECO:0007669"/>
    <property type="project" value="UniProtKB-KW"/>
</dbReference>
<evidence type="ECO:0000256" key="10">
    <source>
        <dbReference type="ARBA" id="ARBA00023237"/>
    </source>
</evidence>
<dbReference type="Pfam" id="PF13620">
    <property type="entry name" value="CarboxypepD_reg"/>
    <property type="match status" value="1"/>
</dbReference>
<evidence type="ECO:0000256" key="9">
    <source>
        <dbReference type="ARBA" id="ARBA00023136"/>
    </source>
</evidence>
<dbReference type="AlphaFoldDB" id="A0A7S7NQW4"/>
<keyword evidence="17" id="KW-1185">Reference proteome</keyword>
<keyword evidence="2 11" id="KW-0813">Transport</keyword>
<protein>
    <submittedName>
        <fullName evidence="16">TonB-dependent receptor</fullName>
    </submittedName>
</protein>
<keyword evidence="13" id="KW-0732">Signal</keyword>